<feature type="compositionally biased region" description="Basic and acidic residues" evidence="2">
    <location>
        <begin position="177"/>
        <end position="191"/>
    </location>
</feature>
<dbReference type="PROSITE" id="PS00141">
    <property type="entry name" value="ASP_PROTEASE"/>
    <property type="match status" value="1"/>
</dbReference>
<feature type="region of interest" description="Disordered" evidence="2">
    <location>
        <begin position="489"/>
        <end position="530"/>
    </location>
</feature>
<accession>A0A1A8A999</accession>
<gene>
    <name evidence="4" type="primary">Nfu_g_1_025432</name>
</gene>
<dbReference type="GO" id="GO:0006508">
    <property type="term" value="P:proteolysis"/>
    <property type="evidence" value="ECO:0007669"/>
    <property type="project" value="UniProtKB-KW"/>
</dbReference>
<dbReference type="Gene3D" id="2.40.70.10">
    <property type="entry name" value="Acid Proteases"/>
    <property type="match status" value="1"/>
</dbReference>
<reference evidence="4" key="2">
    <citation type="submission" date="2016-06" db="EMBL/GenBank/DDBJ databases">
        <title>The genome of a short-lived fish provides insights into sex chromosome evolution and the genetic control of aging.</title>
        <authorList>
            <person name="Reichwald K."/>
            <person name="Felder M."/>
            <person name="Petzold A."/>
            <person name="Koch P."/>
            <person name="Groth M."/>
            <person name="Platzer M."/>
        </authorList>
    </citation>
    <scope>NUCLEOTIDE SEQUENCE</scope>
    <source>
        <tissue evidence="4">Brain</tissue>
    </source>
</reference>
<keyword evidence="1" id="KW-0378">Hydrolase</keyword>
<name>A0A1A8A999_NOTFU</name>
<dbReference type="SUPFAM" id="SSF50630">
    <property type="entry name" value="Acid proteases"/>
    <property type="match status" value="1"/>
</dbReference>
<evidence type="ECO:0000259" key="3">
    <source>
        <dbReference type="PROSITE" id="PS50175"/>
    </source>
</evidence>
<dbReference type="InterPro" id="IPR001995">
    <property type="entry name" value="Peptidase_A2_cat"/>
</dbReference>
<sequence length="530" mass="57253">MEEDKSFKALFLENQHAHYSSYMGTVDTDTTPMRELRRMASCAFMRFGKTGKGSNNPSVMALGDRDALQLEGAEYRDRKPKGFKAGPQKEGGQHDDDKQYRPFNKRRDSERPRTPPPARGGAPKSPQTGRVERRVSFEKKGGSPRPGRKASPHPDGGRTPPRASSPYASRWSHSPARGRDRESEDTTEEERRMVRELLRRMRADKTTTREVLCATTRRVSPPRWEPAAGARAVDVRPSTMSDTPAPAASVTRAGVGTASAREVTSGGLVTWPTDRRYQPTMSECRSDDSDFVLGNIVRRGHSGKPHVLVTVAGVRDCEALVDTGSTTTVMSRSAWEQVRRAAESRGRVLAFAPGTVRVPTLAGVEIPFKGLALIDLSVGFMTVQHPVLVADVDSFPLLLGCDLLNRIGAEFDLSDWTLRTTFTSPVPLEALEHLNVDSEGGDDDGVVEPVDRSVAGGGHAVRGICVVTVRPFQAELGDLSIQRGVGGCDEKAPVPASPAMGDPPTTGGVAGRAATRIGARSLGGDDPDRA</sequence>
<dbReference type="InterPro" id="IPR001969">
    <property type="entry name" value="Aspartic_peptidase_AS"/>
</dbReference>
<dbReference type="Pfam" id="PF13650">
    <property type="entry name" value="Asp_protease_2"/>
    <property type="match status" value="1"/>
</dbReference>
<evidence type="ECO:0000256" key="2">
    <source>
        <dbReference type="SAM" id="MobiDB-lite"/>
    </source>
</evidence>
<feature type="region of interest" description="Disordered" evidence="2">
    <location>
        <begin position="220"/>
        <end position="261"/>
    </location>
</feature>
<evidence type="ECO:0000313" key="4">
    <source>
        <dbReference type="EMBL" id="SBP50775.1"/>
    </source>
</evidence>
<feature type="compositionally biased region" description="Basic and acidic residues" evidence="2">
    <location>
        <begin position="130"/>
        <end position="141"/>
    </location>
</feature>
<dbReference type="CDD" id="cd00303">
    <property type="entry name" value="retropepsin_like"/>
    <property type="match status" value="1"/>
</dbReference>
<feature type="region of interest" description="Disordered" evidence="2">
    <location>
        <begin position="70"/>
        <end position="191"/>
    </location>
</feature>
<evidence type="ECO:0000256" key="1">
    <source>
        <dbReference type="ARBA" id="ARBA00022801"/>
    </source>
</evidence>
<dbReference type="AlphaFoldDB" id="A0A1A8A999"/>
<dbReference type="GO" id="GO:0004190">
    <property type="term" value="F:aspartic-type endopeptidase activity"/>
    <property type="evidence" value="ECO:0007669"/>
    <property type="project" value="InterPro"/>
</dbReference>
<dbReference type="EMBL" id="HADY01012290">
    <property type="protein sequence ID" value="SBP50775.1"/>
    <property type="molecule type" value="Transcribed_RNA"/>
</dbReference>
<protein>
    <submittedName>
        <fullName evidence="4">Aspartyl protease</fullName>
    </submittedName>
</protein>
<proteinExistence type="predicted"/>
<feature type="domain" description="Peptidase A2" evidence="3">
    <location>
        <begin position="317"/>
        <end position="403"/>
    </location>
</feature>
<feature type="compositionally biased region" description="Basic and acidic residues" evidence="2">
    <location>
        <begin position="91"/>
        <end position="113"/>
    </location>
</feature>
<organism evidence="4">
    <name type="scientific">Nothobranchius furzeri</name>
    <name type="common">Turquoise killifish</name>
    <dbReference type="NCBI Taxonomy" id="105023"/>
    <lineage>
        <taxon>Eukaryota</taxon>
        <taxon>Metazoa</taxon>
        <taxon>Chordata</taxon>
        <taxon>Craniata</taxon>
        <taxon>Vertebrata</taxon>
        <taxon>Euteleostomi</taxon>
        <taxon>Actinopterygii</taxon>
        <taxon>Neopterygii</taxon>
        <taxon>Teleostei</taxon>
        <taxon>Neoteleostei</taxon>
        <taxon>Acanthomorphata</taxon>
        <taxon>Ovalentaria</taxon>
        <taxon>Atherinomorphae</taxon>
        <taxon>Cyprinodontiformes</taxon>
        <taxon>Nothobranchiidae</taxon>
        <taxon>Nothobranchius</taxon>
    </lineage>
</organism>
<dbReference type="InterPro" id="IPR021109">
    <property type="entry name" value="Peptidase_aspartic_dom_sf"/>
</dbReference>
<keyword evidence="4" id="KW-0645">Protease</keyword>
<dbReference type="PROSITE" id="PS50175">
    <property type="entry name" value="ASP_PROT_RETROV"/>
    <property type="match status" value="1"/>
</dbReference>
<reference evidence="4" key="1">
    <citation type="submission" date="2016-05" db="EMBL/GenBank/DDBJ databases">
        <authorList>
            <person name="Lavstsen T."/>
            <person name="Jespersen J.S."/>
        </authorList>
    </citation>
    <scope>NUCLEOTIDE SEQUENCE</scope>
    <source>
        <tissue evidence="4">Brain</tissue>
    </source>
</reference>